<evidence type="ECO:0000256" key="1">
    <source>
        <dbReference type="SAM" id="Coils"/>
    </source>
</evidence>
<evidence type="ECO:0000256" key="2">
    <source>
        <dbReference type="SAM" id="MobiDB-lite"/>
    </source>
</evidence>
<protein>
    <submittedName>
        <fullName evidence="4">Molecular chaperone Skp</fullName>
    </submittedName>
</protein>
<dbReference type="AlphaFoldDB" id="A0A3D8PAH2"/>
<feature type="compositionally biased region" description="Pro residues" evidence="2">
    <location>
        <begin position="28"/>
        <end position="37"/>
    </location>
</feature>
<feature type="region of interest" description="Disordered" evidence="2">
    <location>
        <begin position="201"/>
        <end position="250"/>
    </location>
</feature>
<dbReference type="InterPro" id="IPR005632">
    <property type="entry name" value="Chaperone_Skp"/>
</dbReference>
<sequence length="250" mass="26277">MAGRRGIAALALAALLAAAPAAQAQPVVEPPQPPPGPANTDVAPMVVETPPSQGEGVLPVLTLDQEALYLGSQWGQRAQAELERNAREVAAENDRLADQFAAEEQELTALRQSLPPDEFRKRADEFDKRAVEVRRARDAAARALHTGADEERQAFFRAALPVLAALMRERGAVVVLDQRAIFVASQSIDVTDELVERMDREIGAGPAPPETGAQTEAAPQAGQDGTVQDGGDAPKAAPAAPAPPSAPAEE</sequence>
<dbReference type="EMBL" id="QFCQ01000052">
    <property type="protein sequence ID" value="RDW13060.1"/>
    <property type="molecule type" value="Genomic_DNA"/>
</dbReference>
<feature type="region of interest" description="Disordered" evidence="2">
    <location>
        <begin position="21"/>
        <end position="51"/>
    </location>
</feature>
<dbReference type="SUPFAM" id="SSF111384">
    <property type="entry name" value="OmpH-like"/>
    <property type="match status" value="1"/>
</dbReference>
<dbReference type="InterPro" id="IPR024930">
    <property type="entry name" value="Skp_dom_sf"/>
</dbReference>
<evidence type="ECO:0000313" key="4">
    <source>
        <dbReference type="EMBL" id="RDW13060.1"/>
    </source>
</evidence>
<dbReference type="SMART" id="SM00935">
    <property type="entry name" value="OmpH"/>
    <property type="match status" value="1"/>
</dbReference>
<comment type="caution">
    <text evidence="4">The sequence shown here is derived from an EMBL/GenBank/DDBJ whole genome shotgun (WGS) entry which is preliminary data.</text>
</comment>
<organism evidence="4 5">
    <name type="scientific">Paracoccus thiocyanatus</name>
    <dbReference type="NCBI Taxonomy" id="34006"/>
    <lineage>
        <taxon>Bacteria</taxon>
        <taxon>Pseudomonadati</taxon>
        <taxon>Pseudomonadota</taxon>
        <taxon>Alphaproteobacteria</taxon>
        <taxon>Rhodobacterales</taxon>
        <taxon>Paracoccaceae</taxon>
        <taxon>Paracoccus</taxon>
    </lineage>
</organism>
<keyword evidence="3" id="KW-0732">Signal</keyword>
<keyword evidence="5" id="KW-1185">Reference proteome</keyword>
<gene>
    <name evidence="4" type="ORF">DIE28_10300</name>
</gene>
<reference evidence="4 5" key="1">
    <citation type="submission" date="2018-05" db="EMBL/GenBank/DDBJ databases">
        <title>Whole genome sequencing of Paracoccus thiocyanatus SST.</title>
        <authorList>
            <person name="Ghosh W."/>
            <person name="Rameez M.J."/>
            <person name="Roy C."/>
        </authorList>
    </citation>
    <scope>NUCLEOTIDE SEQUENCE [LARGE SCALE GENOMIC DNA]</scope>
    <source>
        <strain evidence="4 5">SST</strain>
    </source>
</reference>
<dbReference type="GO" id="GO:0051082">
    <property type="term" value="F:unfolded protein binding"/>
    <property type="evidence" value="ECO:0007669"/>
    <property type="project" value="InterPro"/>
</dbReference>
<proteinExistence type="predicted"/>
<evidence type="ECO:0000256" key="3">
    <source>
        <dbReference type="SAM" id="SignalP"/>
    </source>
</evidence>
<dbReference type="Pfam" id="PF03938">
    <property type="entry name" value="OmpH"/>
    <property type="match status" value="1"/>
</dbReference>
<feature type="chain" id="PRO_5017792059" evidence="3">
    <location>
        <begin position="25"/>
        <end position="250"/>
    </location>
</feature>
<evidence type="ECO:0000313" key="5">
    <source>
        <dbReference type="Proteomes" id="UP000256679"/>
    </source>
</evidence>
<dbReference type="Gene3D" id="3.30.910.20">
    <property type="entry name" value="Skp domain"/>
    <property type="match status" value="1"/>
</dbReference>
<keyword evidence="1" id="KW-0175">Coiled coil</keyword>
<accession>A0A3D8PAH2</accession>
<name>A0A3D8PAH2_9RHOB</name>
<dbReference type="Proteomes" id="UP000256679">
    <property type="component" value="Unassembled WGS sequence"/>
</dbReference>
<feature type="compositionally biased region" description="Pro residues" evidence="2">
    <location>
        <begin position="240"/>
        <end position="250"/>
    </location>
</feature>
<feature type="coiled-coil region" evidence="1">
    <location>
        <begin position="79"/>
        <end position="113"/>
    </location>
</feature>
<feature type="signal peptide" evidence="3">
    <location>
        <begin position="1"/>
        <end position="24"/>
    </location>
</feature>
<dbReference type="RefSeq" id="WP_115755955.1">
    <property type="nucleotide sequence ID" value="NZ_QFCQ01000052.1"/>
</dbReference>